<sequence>MDSDSGSAEIYHQEPNINLSLNDNKFNKEKSDEELSESNLQFENNSSNQYTVVVFEDQEYNYSPSLNSKFVAQNQLQNINNTNQMEDLNLGSPAKQQQYQQQNLNFQLSQPYLLNDQQQQFQFQQYQQQQQSNKLVQQGQYEKQNISDISANQKSINIPDEQMYTNSNINADSKELKRQKNQSQNQNQNQNVISKDIYQEKNNFQTYNLNNNDNNTFFSPRNMEDEQLIDPKSSPLLSPNLNRQNNQQQQQQQQSLDQFNLNHTNVNQKNNYFKKSKSYQNQIQNDPNFKQQHYNSEDFHSNQQYNQQENVQSNYTLSPTPLELLAQSQQITQQEQFQLEQLLQNDPQFLQQFLSQNFQQDGQNGSQNEDQSESESLNWEDLIQQLQQEEQTEKNPFEKLQYLEYDYLIKMEMIFDKIISYFQKLNTNKQTNLLFEKIDEPQFKKLENFTQKDFIEIQRFFLKSKPQEQIFQKEFFFVEKTNKTTNYYLFKKSQDSNNFNNRFINSIHNNDQIDIQSFSQKFQIPLYNVNNHKEQNQNIQSTQLPIRRKGSNFPLENQNLDQTANLVKQKHGLSQFSNINNQKPQEIQITQQNPNNSNNQIQGNPENNTQQNQNQLQQQQFQQQLQQDLEQNMSKTQTNKLSYEQQFQVQNINSLNATNSRFNLMQSNKSDRYQELYQFGLYNNNVNYNNNNFNSSNYNNNNIHKFRQSENLNLAKKYDIMEEPQKYQNMFVEKLAYKRKFQFIYNKKKIQNQYNTGGVQSTFANMYK</sequence>
<proteinExistence type="predicted"/>
<gene>
    <name evidence="2" type="ORF">PPERSA_09138</name>
</gene>
<comment type="caution">
    <text evidence="2">The sequence shown here is derived from an EMBL/GenBank/DDBJ whole genome shotgun (WGS) entry which is preliminary data.</text>
</comment>
<dbReference type="AlphaFoldDB" id="A0A0V0QXH8"/>
<feature type="region of interest" description="Disordered" evidence="1">
    <location>
        <begin position="1"/>
        <end position="42"/>
    </location>
</feature>
<feature type="region of interest" description="Disordered" evidence="1">
    <location>
        <begin position="229"/>
        <end position="255"/>
    </location>
</feature>
<reference evidence="2 3" key="1">
    <citation type="journal article" date="2015" name="Sci. Rep.">
        <title>Genome of the facultative scuticociliatosis pathogen Pseudocohnilembus persalinus provides insight into its virulence through horizontal gene transfer.</title>
        <authorList>
            <person name="Xiong J."/>
            <person name="Wang G."/>
            <person name="Cheng J."/>
            <person name="Tian M."/>
            <person name="Pan X."/>
            <person name="Warren A."/>
            <person name="Jiang C."/>
            <person name="Yuan D."/>
            <person name="Miao W."/>
        </authorList>
    </citation>
    <scope>NUCLEOTIDE SEQUENCE [LARGE SCALE GENOMIC DNA]</scope>
    <source>
        <strain evidence="2">36N120E</strain>
    </source>
</reference>
<evidence type="ECO:0000313" key="3">
    <source>
        <dbReference type="Proteomes" id="UP000054937"/>
    </source>
</evidence>
<feature type="compositionally biased region" description="Low complexity" evidence="1">
    <location>
        <begin position="233"/>
        <end position="255"/>
    </location>
</feature>
<protein>
    <submittedName>
        <fullName evidence="2">Uncharacterized protein</fullName>
    </submittedName>
</protein>
<feature type="region of interest" description="Disordered" evidence="1">
    <location>
        <begin position="591"/>
        <end position="626"/>
    </location>
</feature>
<keyword evidence="3" id="KW-1185">Reference proteome</keyword>
<evidence type="ECO:0000256" key="1">
    <source>
        <dbReference type="SAM" id="MobiDB-lite"/>
    </source>
</evidence>
<name>A0A0V0QXH8_PSEPJ</name>
<dbReference type="Proteomes" id="UP000054937">
    <property type="component" value="Unassembled WGS sequence"/>
</dbReference>
<feature type="compositionally biased region" description="Polar residues" evidence="1">
    <location>
        <begin position="15"/>
        <end position="24"/>
    </location>
</feature>
<dbReference type="InParanoid" id="A0A0V0QXH8"/>
<dbReference type="EMBL" id="LDAU01000092">
    <property type="protein sequence ID" value="KRX06736.1"/>
    <property type="molecule type" value="Genomic_DNA"/>
</dbReference>
<accession>A0A0V0QXH8</accession>
<evidence type="ECO:0000313" key="2">
    <source>
        <dbReference type="EMBL" id="KRX06736.1"/>
    </source>
</evidence>
<organism evidence="2 3">
    <name type="scientific">Pseudocohnilembus persalinus</name>
    <name type="common">Ciliate</name>
    <dbReference type="NCBI Taxonomy" id="266149"/>
    <lineage>
        <taxon>Eukaryota</taxon>
        <taxon>Sar</taxon>
        <taxon>Alveolata</taxon>
        <taxon>Ciliophora</taxon>
        <taxon>Intramacronucleata</taxon>
        <taxon>Oligohymenophorea</taxon>
        <taxon>Scuticociliatia</taxon>
        <taxon>Philasterida</taxon>
        <taxon>Pseudocohnilembidae</taxon>
        <taxon>Pseudocohnilembus</taxon>
    </lineage>
</organism>